<proteinExistence type="predicted"/>
<reference evidence="1 2" key="1">
    <citation type="journal article" date="2021" name="Microorganisms">
        <title>Genome Evolution of Filamentous Cyanobacterium Nostoc Species: From Facultative Symbiosis to Free Living.</title>
        <authorList>
            <person name="Huo D."/>
            <person name="Li H."/>
            <person name="Cai F."/>
            <person name="Guo X."/>
            <person name="Qiao Z."/>
            <person name="Wang W."/>
            <person name="Yu G."/>
            <person name="Li R."/>
        </authorList>
    </citation>
    <scope>NUCLEOTIDE SEQUENCE [LARGE SCALE GENOMIC DNA]</scope>
    <source>
        <strain evidence="1 2">CHAB 5714</strain>
    </source>
</reference>
<sequence length="46" mass="5116">MPAFYQGALIAIAFRKTAYLQNMYKISSDLTSDIAVGVHKITDSKH</sequence>
<accession>A0ABS8I363</accession>
<dbReference type="Proteomes" id="UP001199525">
    <property type="component" value="Unassembled WGS sequence"/>
</dbReference>
<keyword evidence="2" id="KW-1185">Reference proteome</keyword>
<name>A0ABS8I363_9NOSO</name>
<comment type="caution">
    <text evidence="1">The sequence shown here is derived from an EMBL/GenBank/DDBJ whole genome shotgun (WGS) entry which is preliminary data.</text>
</comment>
<dbReference type="EMBL" id="JAIVFQ010000004">
    <property type="protein sequence ID" value="MCC5598617.1"/>
    <property type="molecule type" value="Genomic_DNA"/>
</dbReference>
<evidence type="ECO:0000313" key="1">
    <source>
        <dbReference type="EMBL" id="MCC5598617.1"/>
    </source>
</evidence>
<evidence type="ECO:0000313" key="2">
    <source>
        <dbReference type="Proteomes" id="UP001199525"/>
    </source>
</evidence>
<dbReference type="RefSeq" id="WP_229483442.1">
    <property type="nucleotide sequence ID" value="NZ_JAIVFQ010000004.1"/>
</dbReference>
<protein>
    <submittedName>
        <fullName evidence="1">Uncharacterized protein</fullName>
    </submittedName>
</protein>
<gene>
    <name evidence="1" type="ORF">LC586_05145</name>
</gene>
<organism evidence="1 2">
    <name type="scientific">Nostoc favosum CHAB5714</name>
    <dbReference type="NCBI Taxonomy" id="2780399"/>
    <lineage>
        <taxon>Bacteria</taxon>
        <taxon>Bacillati</taxon>
        <taxon>Cyanobacteriota</taxon>
        <taxon>Cyanophyceae</taxon>
        <taxon>Nostocales</taxon>
        <taxon>Nostocaceae</taxon>
        <taxon>Nostoc</taxon>
        <taxon>Nostoc favosum</taxon>
    </lineage>
</organism>